<evidence type="ECO:0000256" key="4">
    <source>
        <dbReference type="ARBA" id="ARBA00022692"/>
    </source>
</evidence>
<protein>
    <recommendedName>
        <fullName evidence="12">Cytochrome c oxidase subunit</fullName>
    </recommendedName>
    <alternativeName>
        <fullName evidence="12">Cytochrome c oxidase polypeptide VIa</fullName>
    </alternativeName>
</protein>
<dbReference type="GO" id="GO:0016491">
    <property type="term" value="F:oxidoreductase activity"/>
    <property type="evidence" value="ECO:0007669"/>
    <property type="project" value="UniProtKB-KW"/>
</dbReference>
<sequence>MNNIRISQRIFSLARCRELNFNIQRRFLRSESTQLNGLPDNAFNRERQAIKDHAAATSVLHTYGASYLSNHSATIPAILIASINAWVLWKEHWDHFAHLPPLEERTEYAYQNIRTKNFFWGDGDKTLFWNDDVNYHKKK</sequence>
<evidence type="ECO:0000256" key="1">
    <source>
        <dbReference type="ARBA" id="ARBA00004434"/>
    </source>
</evidence>
<dbReference type="InterPro" id="IPR018507">
    <property type="entry name" value="Cyt_c_oxidase_su6a_CS"/>
</dbReference>
<comment type="caution">
    <text evidence="13">The sequence shown here is derived from an EMBL/GenBank/DDBJ whole genome shotgun (WGS) entry which is preliminary data.</text>
</comment>
<dbReference type="Pfam" id="PF02046">
    <property type="entry name" value="COX6A"/>
    <property type="match status" value="1"/>
</dbReference>
<dbReference type="Gene3D" id="4.10.95.10">
    <property type="entry name" value="Cytochrome c oxidase, subunit VIa"/>
    <property type="match status" value="1"/>
</dbReference>
<evidence type="ECO:0000256" key="5">
    <source>
        <dbReference type="ARBA" id="ARBA00022792"/>
    </source>
</evidence>
<gene>
    <name evidence="13" type="ORF">GcM3_012036</name>
</gene>
<evidence type="ECO:0000256" key="6">
    <source>
        <dbReference type="ARBA" id="ARBA00022946"/>
    </source>
</evidence>
<evidence type="ECO:0000256" key="9">
    <source>
        <dbReference type="ARBA" id="ARBA00023128"/>
    </source>
</evidence>
<dbReference type="InterPro" id="IPR001349">
    <property type="entry name" value="Cyt_c_oxidase_su6a"/>
</dbReference>
<evidence type="ECO:0000313" key="14">
    <source>
        <dbReference type="Proteomes" id="UP000283383"/>
    </source>
</evidence>
<dbReference type="STRING" id="62708.A0A420J9W6"/>
<keyword evidence="7" id="KW-1133">Transmembrane helix</keyword>
<evidence type="ECO:0000256" key="8">
    <source>
        <dbReference type="ARBA" id="ARBA00023002"/>
    </source>
</evidence>
<dbReference type="EMBL" id="MCBQ01001206">
    <property type="protein sequence ID" value="RKF83556.1"/>
    <property type="molecule type" value="Genomic_DNA"/>
</dbReference>
<keyword evidence="9 12" id="KW-0496">Mitochondrion</keyword>
<keyword evidence="4" id="KW-0812">Transmembrane</keyword>
<comment type="subcellular location">
    <subcellularLocation>
        <location evidence="1">Mitochondrion inner membrane</location>
        <topology evidence="1">Single-pass membrane protein</topology>
    </subcellularLocation>
</comment>
<proteinExistence type="inferred from homology"/>
<evidence type="ECO:0000256" key="10">
    <source>
        <dbReference type="ARBA" id="ARBA00023136"/>
    </source>
</evidence>
<dbReference type="PROSITE" id="PS01329">
    <property type="entry name" value="COX6A"/>
    <property type="match status" value="1"/>
</dbReference>
<reference evidence="13 14" key="1">
    <citation type="journal article" date="2018" name="BMC Genomics">
        <title>Comparative genome analyses reveal sequence features reflecting distinct modes of host-adaptation between dicot and monocot powdery mildew.</title>
        <authorList>
            <person name="Wu Y."/>
            <person name="Ma X."/>
            <person name="Pan Z."/>
            <person name="Kale S.D."/>
            <person name="Song Y."/>
            <person name="King H."/>
            <person name="Zhang Q."/>
            <person name="Presley C."/>
            <person name="Deng X."/>
            <person name="Wei C.I."/>
            <person name="Xiao S."/>
        </authorList>
    </citation>
    <scope>NUCLEOTIDE SEQUENCE [LARGE SCALE GENOMIC DNA]</scope>
    <source>
        <strain evidence="13">UMSG3</strain>
    </source>
</reference>
<keyword evidence="5 12" id="KW-0999">Mitochondrion inner membrane</keyword>
<dbReference type="GO" id="GO:0030234">
    <property type="term" value="F:enzyme regulator activity"/>
    <property type="evidence" value="ECO:0007669"/>
    <property type="project" value="TreeGrafter"/>
</dbReference>
<name>A0A420J9W6_9PEZI</name>
<dbReference type="PANTHER" id="PTHR11504">
    <property type="entry name" value="CYTOCHROME C OXIDASE POLYPEPTIDE VIA"/>
    <property type="match status" value="1"/>
</dbReference>
<keyword evidence="6" id="KW-0809">Transit peptide</keyword>
<dbReference type="AlphaFoldDB" id="A0A420J9W6"/>
<comment type="pathway">
    <text evidence="2">Energy metabolism; oxidative phosphorylation.</text>
</comment>
<accession>A0A420J9W6</accession>
<evidence type="ECO:0000256" key="2">
    <source>
        <dbReference type="ARBA" id="ARBA00004673"/>
    </source>
</evidence>
<evidence type="ECO:0000256" key="12">
    <source>
        <dbReference type="RuleBase" id="RU004397"/>
    </source>
</evidence>
<comment type="similarity">
    <text evidence="3 11">Belongs to the cytochrome c oxidase subunit 6A family.</text>
</comment>
<dbReference type="Proteomes" id="UP000283383">
    <property type="component" value="Unassembled WGS sequence"/>
</dbReference>
<dbReference type="UniPathway" id="UPA00705"/>
<evidence type="ECO:0000256" key="7">
    <source>
        <dbReference type="ARBA" id="ARBA00022989"/>
    </source>
</evidence>
<evidence type="ECO:0000256" key="11">
    <source>
        <dbReference type="RuleBase" id="RU004396"/>
    </source>
</evidence>
<dbReference type="PANTHER" id="PTHR11504:SF0">
    <property type="entry name" value="CYTOCHROME C OXIDASE SUBUNIT"/>
    <property type="match status" value="1"/>
</dbReference>
<dbReference type="SUPFAM" id="SSF81411">
    <property type="entry name" value="Mitochondrial cytochrome c oxidase subunit VIa"/>
    <property type="match status" value="1"/>
</dbReference>
<evidence type="ECO:0000256" key="3">
    <source>
        <dbReference type="ARBA" id="ARBA00005553"/>
    </source>
</evidence>
<dbReference type="GO" id="GO:0006123">
    <property type="term" value="P:mitochondrial electron transport, cytochrome c to oxygen"/>
    <property type="evidence" value="ECO:0007669"/>
    <property type="project" value="TreeGrafter"/>
</dbReference>
<organism evidence="13 14">
    <name type="scientific">Golovinomyces cichoracearum</name>
    <dbReference type="NCBI Taxonomy" id="62708"/>
    <lineage>
        <taxon>Eukaryota</taxon>
        <taxon>Fungi</taxon>
        <taxon>Dikarya</taxon>
        <taxon>Ascomycota</taxon>
        <taxon>Pezizomycotina</taxon>
        <taxon>Leotiomycetes</taxon>
        <taxon>Erysiphales</taxon>
        <taxon>Erysiphaceae</taxon>
        <taxon>Golovinomyces</taxon>
    </lineage>
</organism>
<dbReference type="InterPro" id="IPR036418">
    <property type="entry name" value="Cyt_c_oxidase_su6a_sf"/>
</dbReference>
<keyword evidence="14" id="KW-1185">Reference proteome</keyword>
<keyword evidence="10 12" id="KW-0472">Membrane</keyword>
<dbReference type="GO" id="GO:0005743">
    <property type="term" value="C:mitochondrial inner membrane"/>
    <property type="evidence" value="ECO:0007669"/>
    <property type="project" value="UniProtKB-SubCell"/>
</dbReference>
<keyword evidence="8" id="KW-0560">Oxidoreductase</keyword>
<evidence type="ECO:0000313" key="13">
    <source>
        <dbReference type="EMBL" id="RKF83556.1"/>
    </source>
</evidence>